<feature type="transmembrane region" description="Helical" evidence="1">
    <location>
        <begin position="41"/>
        <end position="59"/>
    </location>
</feature>
<keyword evidence="1" id="KW-1133">Transmembrane helix</keyword>
<dbReference type="AlphaFoldDB" id="A0A844XBI8"/>
<feature type="transmembrane region" description="Helical" evidence="1">
    <location>
        <begin position="12"/>
        <end position="35"/>
    </location>
</feature>
<gene>
    <name evidence="2" type="ORF">GRF63_03620</name>
</gene>
<reference evidence="2 3" key="1">
    <citation type="submission" date="2019-12" db="EMBL/GenBank/DDBJ databases">
        <authorList>
            <person name="Lee S.D."/>
        </authorList>
    </citation>
    <scope>NUCLEOTIDE SEQUENCE [LARGE SCALE GENOMIC DNA]</scope>
    <source>
        <strain evidence="2 3">GH3-10</strain>
    </source>
</reference>
<protein>
    <recommendedName>
        <fullName evidence="4">VanZ-like domain-containing protein</fullName>
    </recommendedName>
</protein>
<keyword evidence="3" id="KW-1185">Reference proteome</keyword>
<dbReference type="EMBL" id="WUBR01000001">
    <property type="protein sequence ID" value="MWV26988.1"/>
    <property type="molecule type" value="Genomic_DNA"/>
</dbReference>
<evidence type="ECO:0008006" key="4">
    <source>
        <dbReference type="Google" id="ProtNLM"/>
    </source>
</evidence>
<dbReference type="Proteomes" id="UP000461409">
    <property type="component" value="Unassembled WGS sequence"/>
</dbReference>
<reference evidence="2 3" key="2">
    <citation type="submission" date="2020-02" db="EMBL/GenBank/DDBJ databases">
        <title>Erythrobacter dongmakensis sp. nov., isolated from a tidal mudflat.</title>
        <authorList>
            <person name="Kim I.S."/>
        </authorList>
    </citation>
    <scope>NUCLEOTIDE SEQUENCE [LARGE SCALE GENOMIC DNA]</scope>
    <source>
        <strain evidence="2 3">GH3-10</strain>
    </source>
</reference>
<proteinExistence type="predicted"/>
<accession>A0A844XBI8</accession>
<comment type="caution">
    <text evidence="2">The sequence shown here is derived from an EMBL/GenBank/DDBJ whole genome shotgun (WGS) entry which is preliminary data.</text>
</comment>
<organism evidence="2 3">
    <name type="scientific">Aurantiacibacter rhizosphaerae</name>
    <dbReference type="NCBI Taxonomy" id="2691582"/>
    <lineage>
        <taxon>Bacteria</taxon>
        <taxon>Pseudomonadati</taxon>
        <taxon>Pseudomonadota</taxon>
        <taxon>Alphaproteobacteria</taxon>
        <taxon>Sphingomonadales</taxon>
        <taxon>Erythrobacteraceae</taxon>
        <taxon>Aurantiacibacter</taxon>
    </lineage>
</organism>
<name>A0A844XBI8_9SPHN</name>
<evidence type="ECO:0000313" key="3">
    <source>
        <dbReference type="Proteomes" id="UP000461409"/>
    </source>
</evidence>
<keyword evidence="1" id="KW-0472">Membrane</keyword>
<feature type="transmembrane region" description="Helical" evidence="1">
    <location>
        <begin position="66"/>
        <end position="89"/>
    </location>
</feature>
<evidence type="ECO:0000313" key="2">
    <source>
        <dbReference type="EMBL" id="MWV26988.1"/>
    </source>
</evidence>
<evidence type="ECO:0000256" key="1">
    <source>
        <dbReference type="SAM" id="Phobius"/>
    </source>
</evidence>
<feature type="transmembrane region" description="Helical" evidence="1">
    <location>
        <begin position="95"/>
        <end position="114"/>
    </location>
</feature>
<dbReference type="RefSeq" id="WP_160484607.1">
    <property type="nucleotide sequence ID" value="NZ_WUBR01000001.1"/>
</dbReference>
<keyword evidence="1" id="KW-0812">Transmembrane</keyword>
<sequence length="118" mass="12889">MTDPMASQIWRGLVIMVILGLGGIMAFASPFGWPIRDYDRYPHFVTFATISLLSVIAWPRAALNHLLIGLAVLAGFTELLQFTAGISRMPSWSDFGFNICGIAAMLGVIAALRAKFRS</sequence>